<protein>
    <submittedName>
        <fullName evidence="1">Uncharacterized protein</fullName>
    </submittedName>
</protein>
<sequence>MGRELGSIFNELRLVKNKELDDCEQELNSGNHSIIVKKALLVYKHNLLEDLEMYDRYLVNN</sequence>
<dbReference type="KEGG" id="nnv:QNH39_24370"/>
<keyword evidence="2" id="KW-1185">Reference proteome</keyword>
<proteinExistence type="predicted"/>
<dbReference type="AlphaFoldDB" id="A0AA95SG32"/>
<name>A0AA95SG32_9BACI</name>
<evidence type="ECO:0000313" key="1">
    <source>
        <dbReference type="EMBL" id="WHY85706.1"/>
    </source>
</evidence>
<reference evidence="1" key="1">
    <citation type="submission" date="2023-05" db="EMBL/GenBank/DDBJ databases">
        <title>Comparative genomics of Bacillaceae isolates and their secondary metabolite potential.</title>
        <authorList>
            <person name="Song L."/>
            <person name="Nielsen L.J."/>
            <person name="Mohite O."/>
            <person name="Xu X."/>
            <person name="Weber T."/>
            <person name="Kovacs A.T."/>
        </authorList>
    </citation>
    <scope>NUCLEOTIDE SEQUENCE</scope>
    <source>
        <strain evidence="1">XLM17</strain>
    </source>
</reference>
<evidence type="ECO:0000313" key="2">
    <source>
        <dbReference type="Proteomes" id="UP001178288"/>
    </source>
</evidence>
<dbReference type="Proteomes" id="UP001178288">
    <property type="component" value="Chromosome"/>
</dbReference>
<accession>A0AA95SG32</accession>
<gene>
    <name evidence="1" type="ORF">QNH39_24370</name>
</gene>
<dbReference type="RefSeq" id="WP_066092588.1">
    <property type="nucleotide sequence ID" value="NZ_CP126114.1"/>
</dbReference>
<organism evidence="1 2">
    <name type="scientific">Neobacillus novalis</name>
    <dbReference type="NCBI Taxonomy" id="220687"/>
    <lineage>
        <taxon>Bacteria</taxon>
        <taxon>Bacillati</taxon>
        <taxon>Bacillota</taxon>
        <taxon>Bacilli</taxon>
        <taxon>Bacillales</taxon>
        <taxon>Bacillaceae</taxon>
        <taxon>Neobacillus</taxon>
    </lineage>
</organism>
<dbReference type="EMBL" id="CP126114">
    <property type="protein sequence ID" value="WHY85706.1"/>
    <property type="molecule type" value="Genomic_DNA"/>
</dbReference>